<name>A0AAN7C7M4_9PEZI</name>
<dbReference type="CDD" id="cd17871">
    <property type="entry name" value="GPN2"/>
    <property type="match status" value="1"/>
</dbReference>
<reference evidence="7" key="1">
    <citation type="journal article" date="2023" name="Mol. Phylogenet. Evol.">
        <title>Genome-scale phylogeny and comparative genomics of the fungal order Sordariales.</title>
        <authorList>
            <person name="Hensen N."/>
            <person name="Bonometti L."/>
            <person name="Westerberg I."/>
            <person name="Brannstrom I.O."/>
            <person name="Guillou S."/>
            <person name="Cros-Aarteil S."/>
            <person name="Calhoun S."/>
            <person name="Haridas S."/>
            <person name="Kuo A."/>
            <person name="Mondo S."/>
            <person name="Pangilinan J."/>
            <person name="Riley R."/>
            <person name="LaButti K."/>
            <person name="Andreopoulos B."/>
            <person name="Lipzen A."/>
            <person name="Chen C."/>
            <person name="Yan M."/>
            <person name="Daum C."/>
            <person name="Ng V."/>
            <person name="Clum A."/>
            <person name="Steindorff A."/>
            <person name="Ohm R.A."/>
            <person name="Martin F."/>
            <person name="Silar P."/>
            <person name="Natvig D.O."/>
            <person name="Lalanne C."/>
            <person name="Gautier V."/>
            <person name="Ament-Velasquez S.L."/>
            <person name="Kruys A."/>
            <person name="Hutchinson M.I."/>
            <person name="Powell A.J."/>
            <person name="Barry K."/>
            <person name="Miller A.N."/>
            <person name="Grigoriev I.V."/>
            <person name="Debuchy R."/>
            <person name="Gladieux P."/>
            <person name="Hiltunen Thoren M."/>
            <person name="Johannesson H."/>
        </authorList>
    </citation>
    <scope>NUCLEOTIDE SEQUENCE</scope>
    <source>
        <strain evidence="7">CBS 532.94</strain>
    </source>
</reference>
<proteinExistence type="inferred from homology"/>
<evidence type="ECO:0000256" key="2">
    <source>
        <dbReference type="ARBA" id="ARBA00022741"/>
    </source>
</evidence>
<keyword evidence="8" id="KW-1185">Reference proteome</keyword>
<dbReference type="Proteomes" id="UP001303760">
    <property type="component" value="Unassembled WGS sequence"/>
</dbReference>
<reference evidence="7" key="2">
    <citation type="submission" date="2023-05" db="EMBL/GenBank/DDBJ databases">
        <authorList>
            <consortium name="Lawrence Berkeley National Laboratory"/>
            <person name="Steindorff A."/>
            <person name="Hensen N."/>
            <person name="Bonometti L."/>
            <person name="Westerberg I."/>
            <person name="Brannstrom I.O."/>
            <person name="Guillou S."/>
            <person name="Cros-Aarteil S."/>
            <person name="Calhoun S."/>
            <person name="Haridas S."/>
            <person name="Kuo A."/>
            <person name="Mondo S."/>
            <person name="Pangilinan J."/>
            <person name="Riley R."/>
            <person name="Labutti K."/>
            <person name="Andreopoulos B."/>
            <person name="Lipzen A."/>
            <person name="Chen C."/>
            <person name="Yanf M."/>
            <person name="Daum C."/>
            <person name="Ng V."/>
            <person name="Clum A."/>
            <person name="Ohm R."/>
            <person name="Martin F."/>
            <person name="Silar P."/>
            <person name="Natvig D."/>
            <person name="Lalanne C."/>
            <person name="Gautier V."/>
            <person name="Ament-Velasquez S.L."/>
            <person name="Kruys A."/>
            <person name="Hutchinson M.I."/>
            <person name="Powell A.J."/>
            <person name="Barry K."/>
            <person name="Miller A.N."/>
            <person name="Grigoriev I.V."/>
            <person name="Debuchy R."/>
            <person name="Gladieux P."/>
            <person name="Thoren M.H."/>
            <person name="Johannesson H."/>
        </authorList>
    </citation>
    <scope>NUCLEOTIDE SEQUENCE</scope>
    <source>
        <strain evidence="7">CBS 532.94</strain>
    </source>
</reference>
<feature type="compositionally biased region" description="Low complexity" evidence="6">
    <location>
        <begin position="313"/>
        <end position="322"/>
    </location>
</feature>
<dbReference type="InterPro" id="IPR004130">
    <property type="entry name" value="Gpn"/>
</dbReference>
<feature type="compositionally biased region" description="Basic and acidic residues" evidence="6">
    <location>
        <begin position="302"/>
        <end position="312"/>
    </location>
</feature>
<dbReference type="AlphaFoldDB" id="A0AAN7C7M4"/>
<keyword evidence="2 5" id="KW-0547">Nucleotide-binding</keyword>
<accession>A0AAN7C7M4</accession>
<gene>
    <name evidence="7" type="ORF">C8A03DRAFT_45727</name>
</gene>
<dbReference type="PANTHER" id="PTHR21231:SF3">
    <property type="entry name" value="GPN-LOOP GTPASE 2"/>
    <property type="match status" value="1"/>
</dbReference>
<evidence type="ECO:0000256" key="1">
    <source>
        <dbReference type="ARBA" id="ARBA00005290"/>
    </source>
</evidence>
<evidence type="ECO:0000256" key="3">
    <source>
        <dbReference type="ARBA" id="ARBA00022801"/>
    </source>
</evidence>
<dbReference type="GO" id="GO:0005525">
    <property type="term" value="F:GTP binding"/>
    <property type="evidence" value="ECO:0007669"/>
    <property type="project" value="UniProtKB-KW"/>
</dbReference>
<evidence type="ECO:0000313" key="7">
    <source>
        <dbReference type="EMBL" id="KAK4236257.1"/>
    </source>
</evidence>
<dbReference type="InterPro" id="IPR030231">
    <property type="entry name" value="Gpn2"/>
</dbReference>
<evidence type="ECO:0000256" key="5">
    <source>
        <dbReference type="RuleBase" id="RU365059"/>
    </source>
</evidence>
<keyword evidence="4 5" id="KW-0342">GTP-binding</keyword>
<keyword evidence="3 5" id="KW-0378">Hydrolase</keyword>
<evidence type="ECO:0000313" key="8">
    <source>
        <dbReference type="Proteomes" id="UP001303760"/>
    </source>
</evidence>
<feature type="region of interest" description="Disordered" evidence="6">
    <location>
        <begin position="302"/>
        <end position="348"/>
    </location>
</feature>
<protein>
    <recommendedName>
        <fullName evidence="5">GPN-loop GTPase 2</fullName>
    </recommendedName>
</protein>
<dbReference type="GO" id="GO:0005737">
    <property type="term" value="C:cytoplasm"/>
    <property type="evidence" value="ECO:0007669"/>
    <property type="project" value="TreeGrafter"/>
</dbReference>
<dbReference type="Gene3D" id="3.40.50.300">
    <property type="entry name" value="P-loop containing nucleotide triphosphate hydrolases"/>
    <property type="match status" value="1"/>
</dbReference>
<comment type="function">
    <text evidence="5">Small GTPase required for proper localization of RNA polymerase II and III (RNAPII and RNAPIII). May act at an RNAP assembly step prior to nuclear import.</text>
</comment>
<dbReference type="InterPro" id="IPR027417">
    <property type="entry name" value="P-loop_NTPase"/>
</dbReference>
<comment type="similarity">
    <text evidence="1 5">Belongs to the GPN-loop GTPase family.</text>
</comment>
<comment type="subunit">
    <text evidence="5">Binds to RNA polymerase II (RNAPII).</text>
</comment>
<dbReference type="Pfam" id="PF03029">
    <property type="entry name" value="ATP_bind_1"/>
    <property type="match status" value="1"/>
</dbReference>
<comment type="caution">
    <text evidence="7">The sequence shown here is derived from an EMBL/GenBank/DDBJ whole genome shotgun (WGS) entry which is preliminary data.</text>
</comment>
<dbReference type="EMBL" id="MU860204">
    <property type="protein sequence ID" value="KAK4236257.1"/>
    <property type="molecule type" value="Genomic_DNA"/>
</dbReference>
<dbReference type="GO" id="GO:0003924">
    <property type="term" value="F:GTPase activity"/>
    <property type="evidence" value="ECO:0007669"/>
    <property type="project" value="TreeGrafter"/>
</dbReference>
<dbReference type="SUPFAM" id="SSF52540">
    <property type="entry name" value="P-loop containing nucleoside triphosphate hydrolases"/>
    <property type="match status" value="1"/>
</dbReference>
<organism evidence="7 8">
    <name type="scientific">Achaetomium macrosporum</name>
    <dbReference type="NCBI Taxonomy" id="79813"/>
    <lineage>
        <taxon>Eukaryota</taxon>
        <taxon>Fungi</taxon>
        <taxon>Dikarya</taxon>
        <taxon>Ascomycota</taxon>
        <taxon>Pezizomycotina</taxon>
        <taxon>Sordariomycetes</taxon>
        <taxon>Sordariomycetidae</taxon>
        <taxon>Sordariales</taxon>
        <taxon>Chaetomiaceae</taxon>
        <taxon>Achaetomium</taxon>
    </lineage>
</organism>
<dbReference type="FunFam" id="3.40.50.300:FF:000338">
    <property type="entry name" value="GPN-loop GTPase 2"/>
    <property type="match status" value="1"/>
</dbReference>
<dbReference type="PANTHER" id="PTHR21231">
    <property type="entry name" value="XPA-BINDING PROTEIN 1-RELATED"/>
    <property type="match status" value="1"/>
</dbReference>
<evidence type="ECO:0000256" key="6">
    <source>
        <dbReference type="SAM" id="MobiDB-lite"/>
    </source>
</evidence>
<sequence length="348" mass="39113">MPFGQLVLGTPGAGKSTYCDGMHQFMGAIGRQCSVVNLDPANDRTNYPCALDIRDLVTLEEIMSDERLGPNGGIIYALQELEHNFEWLEQGLKELGDDYVLFDCPGQVEVYTHHTSLRNIIYRLQKLGYRLVAVHLSDCFCLTQPSLYISNLLLALRAMLQMDLPHINVLTKIDKIASYDPLPFNLDFYTQVQDPSYLIPSLEAEAPALRSEKFARLNHAIIDLVVQFGLVRFEVLAVENKKSMMHLLRVIDRAGGYVFGGAEGSNDTIWQVAMRNESSLLDVQDIQERWIDNKEFYDELERKEEEEQEKLGEAQAEAAAEASGGDVPDPLSHPPVADGGIRVVRKKK</sequence>
<evidence type="ECO:0000256" key="4">
    <source>
        <dbReference type="ARBA" id="ARBA00023134"/>
    </source>
</evidence>